<evidence type="ECO:0000259" key="1">
    <source>
        <dbReference type="Pfam" id="PF12682"/>
    </source>
</evidence>
<dbReference type="Proteomes" id="UP000018143">
    <property type="component" value="Unassembled WGS sequence"/>
</dbReference>
<dbReference type="SUPFAM" id="SSF52218">
    <property type="entry name" value="Flavoproteins"/>
    <property type="match status" value="1"/>
</dbReference>
<protein>
    <recommendedName>
        <fullName evidence="1">Flavodoxin-like domain-containing protein</fullName>
    </recommendedName>
</protein>
<comment type="caution">
    <text evidence="2">The sequence shown here is derived from an EMBL/GenBank/DDBJ whole genome shotgun (WGS) entry which is preliminary data.</text>
</comment>
<keyword evidence="3" id="KW-1185">Reference proteome</keyword>
<dbReference type="STRING" id="1325130.HFN_2146"/>
<dbReference type="RefSeq" id="WP_023947570.1">
    <property type="nucleotide sequence ID" value="NZ_BASD01000009.1"/>
</dbReference>
<sequence>MKTLVAFFSASGITKEVAQTLAGVAGAKLYEIVPKEPLQQGRFGLDK</sequence>
<reference evidence="2 3" key="1">
    <citation type="journal article" date="2013" name="Genome Announc.">
        <title>Draft Genome Sequence of Helicobacter fennelliae Strain MRY12-0050, Isolated from a Bacteremia Patient.</title>
        <authorList>
            <person name="Rimbara E."/>
            <person name="Matsui M."/>
            <person name="Mori S."/>
            <person name="Suzuki S."/>
            <person name="Suzuki M."/>
            <person name="Kim H."/>
            <person name="Sekizuka T."/>
            <person name="Kuroda M."/>
            <person name="Shibayama K."/>
        </authorList>
    </citation>
    <scope>NUCLEOTIDE SEQUENCE [LARGE SCALE GENOMIC DNA]</scope>
    <source>
        <strain evidence="2 3">MRY12-0050</strain>
    </source>
</reference>
<accession>T1CPP7</accession>
<dbReference type="GO" id="GO:0010181">
    <property type="term" value="F:FMN binding"/>
    <property type="evidence" value="ECO:0007669"/>
    <property type="project" value="InterPro"/>
</dbReference>
<organism evidence="2 3">
    <name type="scientific">Helicobacter fennelliae MRY12-0050</name>
    <dbReference type="NCBI Taxonomy" id="1325130"/>
    <lineage>
        <taxon>Bacteria</taxon>
        <taxon>Pseudomonadati</taxon>
        <taxon>Campylobacterota</taxon>
        <taxon>Epsilonproteobacteria</taxon>
        <taxon>Campylobacterales</taxon>
        <taxon>Helicobacteraceae</taxon>
        <taxon>Helicobacter</taxon>
    </lineage>
</organism>
<feature type="domain" description="Flavodoxin-like" evidence="1">
    <location>
        <begin position="2"/>
        <end position="40"/>
    </location>
</feature>
<evidence type="ECO:0000313" key="2">
    <source>
        <dbReference type="EMBL" id="GAD18734.1"/>
    </source>
</evidence>
<dbReference type="EMBL" id="BASD01000009">
    <property type="protein sequence ID" value="GAD18734.1"/>
    <property type="molecule type" value="Genomic_DNA"/>
</dbReference>
<name>T1CPP7_9HELI</name>
<dbReference type="AlphaFoldDB" id="T1CPP7"/>
<dbReference type="InterPro" id="IPR029039">
    <property type="entry name" value="Flavoprotein-like_sf"/>
</dbReference>
<gene>
    <name evidence="2" type="ORF">HFN_2146</name>
</gene>
<evidence type="ECO:0000313" key="3">
    <source>
        <dbReference type="Proteomes" id="UP000018143"/>
    </source>
</evidence>
<dbReference type="Gene3D" id="3.40.50.360">
    <property type="match status" value="1"/>
</dbReference>
<dbReference type="InterPro" id="IPR008254">
    <property type="entry name" value="Flavodoxin/NO_synth"/>
</dbReference>
<dbReference type="Pfam" id="PF12682">
    <property type="entry name" value="Flavodoxin_4"/>
    <property type="match status" value="1"/>
</dbReference>
<proteinExistence type="predicted"/>